<dbReference type="Gene3D" id="3.10.50.40">
    <property type="match status" value="1"/>
</dbReference>
<sequence length="106" mass="11540">MRVEILKQGIGDGVKAGDYIIVHYVGKLADGTKFDSSIDRNLAFPFTVGQQDVIKGWDLGVIGMKIGEKRKLTIPPELAYGEQGRPPVIPGNSTLTFEVDLLKIGK</sequence>
<dbReference type="GO" id="GO:0003755">
    <property type="term" value="F:peptidyl-prolyl cis-trans isomerase activity"/>
    <property type="evidence" value="ECO:0007669"/>
    <property type="project" value="UniProtKB-UniRule"/>
</dbReference>
<dbReference type="PANTHER" id="PTHR45779">
    <property type="entry name" value="PEPTIDYLPROLYL ISOMERASE"/>
    <property type="match status" value="1"/>
</dbReference>
<gene>
    <name evidence="7" type="ORF">A3F47_01975</name>
</gene>
<keyword evidence="3 4" id="KW-0413">Isomerase</keyword>
<comment type="caution">
    <text evidence="7">The sequence shown here is derived from an EMBL/GenBank/DDBJ whole genome shotgun (WGS) entry which is preliminary data.</text>
</comment>
<accession>A0A1G2I4U4</accession>
<dbReference type="Proteomes" id="UP000179214">
    <property type="component" value="Unassembled WGS sequence"/>
</dbReference>
<evidence type="ECO:0000313" key="7">
    <source>
        <dbReference type="EMBL" id="OGZ69793.1"/>
    </source>
</evidence>
<dbReference type="SUPFAM" id="SSF54534">
    <property type="entry name" value="FKBP-like"/>
    <property type="match status" value="1"/>
</dbReference>
<dbReference type="InterPro" id="IPR046357">
    <property type="entry name" value="PPIase_dom_sf"/>
</dbReference>
<evidence type="ECO:0000256" key="2">
    <source>
        <dbReference type="ARBA" id="ARBA00023110"/>
    </source>
</evidence>
<dbReference type="InterPro" id="IPR044609">
    <property type="entry name" value="FKBP2/11"/>
</dbReference>
<dbReference type="PROSITE" id="PS50059">
    <property type="entry name" value="FKBP_PPIASE"/>
    <property type="match status" value="1"/>
</dbReference>
<evidence type="ECO:0000313" key="8">
    <source>
        <dbReference type="Proteomes" id="UP000179214"/>
    </source>
</evidence>
<name>A0A1G2I4U4_9BACT</name>
<feature type="domain" description="PPIase FKBP-type" evidence="6">
    <location>
        <begin position="17"/>
        <end position="105"/>
    </location>
</feature>
<evidence type="ECO:0000259" key="6">
    <source>
        <dbReference type="PROSITE" id="PS50059"/>
    </source>
</evidence>
<protein>
    <recommendedName>
        <fullName evidence="5">Peptidyl-prolyl cis-trans isomerase</fullName>
        <ecNumber evidence="5">5.2.1.8</ecNumber>
    </recommendedName>
</protein>
<dbReference type="InterPro" id="IPR001179">
    <property type="entry name" value="PPIase_FKBP_dom"/>
</dbReference>
<reference evidence="7 8" key="1">
    <citation type="journal article" date="2016" name="Nat. Commun.">
        <title>Thousands of microbial genomes shed light on interconnected biogeochemical processes in an aquifer system.</title>
        <authorList>
            <person name="Anantharaman K."/>
            <person name="Brown C.T."/>
            <person name="Hug L.A."/>
            <person name="Sharon I."/>
            <person name="Castelle C.J."/>
            <person name="Probst A.J."/>
            <person name="Thomas B.C."/>
            <person name="Singh A."/>
            <person name="Wilkins M.J."/>
            <person name="Karaoz U."/>
            <person name="Brodie E.L."/>
            <person name="Williams K.H."/>
            <person name="Hubbard S.S."/>
            <person name="Banfield J.F."/>
        </authorList>
    </citation>
    <scope>NUCLEOTIDE SEQUENCE [LARGE SCALE GENOMIC DNA]</scope>
</reference>
<dbReference type="PANTHER" id="PTHR45779:SF7">
    <property type="entry name" value="PEPTIDYLPROLYL ISOMERASE"/>
    <property type="match status" value="1"/>
</dbReference>
<dbReference type="AlphaFoldDB" id="A0A1G2I4U4"/>
<comment type="catalytic activity">
    <reaction evidence="1 4 5">
        <text>[protein]-peptidylproline (omega=180) = [protein]-peptidylproline (omega=0)</text>
        <dbReference type="Rhea" id="RHEA:16237"/>
        <dbReference type="Rhea" id="RHEA-COMP:10747"/>
        <dbReference type="Rhea" id="RHEA-COMP:10748"/>
        <dbReference type="ChEBI" id="CHEBI:83833"/>
        <dbReference type="ChEBI" id="CHEBI:83834"/>
        <dbReference type="EC" id="5.2.1.8"/>
    </reaction>
</comment>
<dbReference type="Pfam" id="PF00254">
    <property type="entry name" value="FKBP_C"/>
    <property type="match status" value="1"/>
</dbReference>
<proteinExistence type="inferred from homology"/>
<evidence type="ECO:0000256" key="4">
    <source>
        <dbReference type="PROSITE-ProRule" id="PRU00277"/>
    </source>
</evidence>
<dbReference type="EMBL" id="MHOV01000027">
    <property type="protein sequence ID" value="OGZ69793.1"/>
    <property type="molecule type" value="Genomic_DNA"/>
</dbReference>
<dbReference type="EC" id="5.2.1.8" evidence="5"/>
<evidence type="ECO:0000256" key="1">
    <source>
        <dbReference type="ARBA" id="ARBA00000971"/>
    </source>
</evidence>
<dbReference type="FunFam" id="3.10.50.40:FF:000006">
    <property type="entry name" value="Peptidyl-prolyl cis-trans isomerase"/>
    <property type="match status" value="1"/>
</dbReference>
<organism evidence="7 8">
    <name type="scientific">Candidatus Staskawiczbacteria bacterium RIFCSPHIGHO2_12_FULL_38_11</name>
    <dbReference type="NCBI Taxonomy" id="1802209"/>
    <lineage>
        <taxon>Bacteria</taxon>
        <taxon>Candidatus Staskawicziibacteriota</taxon>
    </lineage>
</organism>
<keyword evidence="2 4" id="KW-0697">Rotamase</keyword>
<evidence type="ECO:0000256" key="5">
    <source>
        <dbReference type="RuleBase" id="RU003915"/>
    </source>
</evidence>
<evidence type="ECO:0000256" key="3">
    <source>
        <dbReference type="ARBA" id="ARBA00023235"/>
    </source>
</evidence>
<comment type="similarity">
    <text evidence="5">Belongs to the FKBP-type PPIase family.</text>
</comment>